<feature type="repeat" description="PPR" evidence="2">
    <location>
        <begin position="63"/>
        <end position="97"/>
    </location>
</feature>
<evidence type="ECO:0008006" key="5">
    <source>
        <dbReference type="Google" id="ProtNLM"/>
    </source>
</evidence>
<dbReference type="PROSITE" id="PS51375">
    <property type="entry name" value="PPR"/>
    <property type="match status" value="1"/>
</dbReference>
<evidence type="ECO:0000313" key="3">
    <source>
        <dbReference type="EMBL" id="CAJ1372834.1"/>
    </source>
</evidence>
<sequence length="358" mass="39049">MASEWNRAISSFARSSKWRDALLLFEAAQHAVQIDVVTVTSVMAACRWRLSLQLLQEHLPLANVITYTTLMRACNKEGEWQNCLLLFNSLLEMSFQTDLILHSAAVTACERGSLWQEALVMIGSLRLMSLLPDSIIFNATISACEKAAEWQWALHLLCSLHHWATLPSVVTFAAVVSSCGNATQWRRALHVLTEAKSASVSADAVLCNAAISACGADSQWRLTRDLLTEMERRSLPSQVTLNACITASENWCHGVKLLGLFDRWKLQKDVVSFNAAISRDAWPVALELSRETALRGLPATVVTWTAAATAASDSPGAAGAAGAAWRRALRLAMAPAGANELSFEAAIRSCALAQRRRS</sequence>
<dbReference type="EMBL" id="CAUJNA010000158">
    <property type="protein sequence ID" value="CAJ1372834.1"/>
    <property type="molecule type" value="Genomic_DNA"/>
</dbReference>
<keyword evidence="4" id="KW-1185">Reference proteome</keyword>
<dbReference type="PANTHER" id="PTHR47447">
    <property type="entry name" value="OS03G0856100 PROTEIN"/>
    <property type="match status" value="1"/>
</dbReference>
<name>A0AA36HQU5_9DINO</name>
<accession>A0AA36HQU5</accession>
<dbReference type="Proteomes" id="UP001178507">
    <property type="component" value="Unassembled WGS sequence"/>
</dbReference>
<protein>
    <recommendedName>
        <fullName evidence="5">Pentatricopeptide repeat-containing protein, chloroplastic</fullName>
    </recommendedName>
</protein>
<dbReference type="NCBIfam" id="TIGR00756">
    <property type="entry name" value="PPR"/>
    <property type="match status" value="1"/>
</dbReference>
<evidence type="ECO:0000313" key="4">
    <source>
        <dbReference type="Proteomes" id="UP001178507"/>
    </source>
</evidence>
<keyword evidence="1" id="KW-0677">Repeat</keyword>
<dbReference type="Gene3D" id="1.25.40.10">
    <property type="entry name" value="Tetratricopeptide repeat domain"/>
    <property type="match status" value="2"/>
</dbReference>
<evidence type="ECO:0000256" key="1">
    <source>
        <dbReference type="ARBA" id="ARBA00022737"/>
    </source>
</evidence>
<dbReference type="AlphaFoldDB" id="A0AA36HQU5"/>
<proteinExistence type="predicted"/>
<organism evidence="3 4">
    <name type="scientific">Effrenium voratum</name>
    <dbReference type="NCBI Taxonomy" id="2562239"/>
    <lineage>
        <taxon>Eukaryota</taxon>
        <taxon>Sar</taxon>
        <taxon>Alveolata</taxon>
        <taxon>Dinophyceae</taxon>
        <taxon>Suessiales</taxon>
        <taxon>Symbiodiniaceae</taxon>
        <taxon>Effrenium</taxon>
    </lineage>
</organism>
<evidence type="ECO:0000256" key="2">
    <source>
        <dbReference type="PROSITE-ProRule" id="PRU00708"/>
    </source>
</evidence>
<dbReference type="InterPro" id="IPR002885">
    <property type="entry name" value="PPR_rpt"/>
</dbReference>
<dbReference type="InterPro" id="IPR011990">
    <property type="entry name" value="TPR-like_helical_dom_sf"/>
</dbReference>
<dbReference type="PANTHER" id="PTHR47447:SF17">
    <property type="entry name" value="OS12G0638900 PROTEIN"/>
    <property type="match status" value="1"/>
</dbReference>
<reference evidence="3" key="1">
    <citation type="submission" date="2023-08" db="EMBL/GenBank/DDBJ databases">
        <authorList>
            <person name="Chen Y."/>
            <person name="Shah S."/>
            <person name="Dougan E. K."/>
            <person name="Thang M."/>
            <person name="Chan C."/>
        </authorList>
    </citation>
    <scope>NUCLEOTIDE SEQUENCE</scope>
</reference>
<dbReference type="Pfam" id="PF01535">
    <property type="entry name" value="PPR"/>
    <property type="match status" value="2"/>
</dbReference>
<gene>
    <name evidence="3" type="ORF">EVOR1521_LOCUS2825</name>
</gene>
<comment type="caution">
    <text evidence="3">The sequence shown here is derived from an EMBL/GenBank/DDBJ whole genome shotgun (WGS) entry which is preliminary data.</text>
</comment>